<keyword evidence="2" id="KW-0695">RNA-directed DNA polymerase</keyword>
<dbReference type="EMBL" id="JBFSHR010000461">
    <property type="protein sequence ID" value="MEX6431230.1"/>
    <property type="molecule type" value="Genomic_DNA"/>
</dbReference>
<name>A0ABV3Y752_9ACTN</name>
<evidence type="ECO:0000259" key="1">
    <source>
        <dbReference type="PROSITE" id="PS50878"/>
    </source>
</evidence>
<comment type="caution">
    <text evidence="2">The sequence shown here is derived from an EMBL/GenBank/DDBJ whole genome shotgun (WGS) entry which is preliminary data.</text>
</comment>
<dbReference type="GO" id="GO:0003964">
    <property type="term" value="F:RNA-directed DNA polymerase activity"/>
    <property type="evidence" value="ECO:0007669"/>
    <property type="project" value="UniProtKB-KW"/>
</dbReference>
<accession>A0ABV3Y752</accession>
<sequence length="84" mass="9936">DMIVSRFADDFVVGFQNLGDARQFLRDLRERFAKFNLELHPDKTRLIEFGRFAAQNRRERGLKKPETFDFLGFTHICGKTRDGR</sequence>
<dbReference type="SUPFAM" id="SSF56672">
    <property type="entry name" value="DNA/RNA polymerases"/>
    <property type="match status" value="1"/>
</dbReference>
<dbReference type="Pfam" id="PF00078">
    <property type="entry name" value="RVT_1"/>
    <property type="match status" value="1"/>
</dbReference>
<dbReference type="RefSeq" id="WP_369085176.1">
    <property type="nucleotide sequence ID" value="NZ_JBFSHR010000461.1"/>
</dbReference>
<proteinExistence type="predicted"/>
<feature type="non-terminal residue" evidence="2">
    <location>
        <position position="1"/>
    </location>
</feature>
<keyword evidence="3" id="KW-1185">Reference proteome</keyword>
<dbReference type="InterPro" id="IPR000477">
    <property type="entry name" value="RT_dom"/>
</dbReference>
<feature type="domain" description="Reverse transcriptase" evidence="1">
    <location>
        <begin position="1"/>
        <end position="75"/>
    </location>
</feature>
<organism evidence="2 3">
    <name type="scientific">Ferrimicrobium acidiphilum</name>
    <dbReference type="NCBI Taxonomy" id="121039"/>
    <lineage>
        <taxon>Bacteria</taxon>
        <taxon>Bacillati</taxon>
        <taxon>Actinomycetota</taxon>
        <taxon>Acidimicrobiia</taxon>
        <taxon>Acidimicrobiales</taxon>
        <taxon>Acidimicrobiaceae</taxon>
        <taxon>Ferrimicrobium</taxon>
    </lineage>
</organism>
<keyword evidence="2" id="KW-0548">Nucleotidyltransferase</keyword>
<protein>
    <submittedName>
        <fullName evidence="2">Reverse transcriptase domain-containing protein</fullName>
    </submittedName>
</protein>
<dbReference type="PROSITE" id="PS50878">
    <property type="entry name" value="RT_POL"/>
    <property type="match status" value="1"/>
</dbReference>
<keyword evidence="2" id="KW-0808">Transferase</keyword>
<feature type="non-terminal residue" evidence="2">
    <location>
        <position position="84"/>
    </location>
</feature>
<dbReference type="Proteomes" id="UP001560267">
    <property type="component" value="Unassembled WGS sequence"/>
</dbReference>
<reference evidence="2 3" key="1">
    <citation type="submission" date="2024-07" db="EMBL/GenBank/DDBJ databases">
        <title>Draft Genome Sequence of Ferrimicrobium acidiphilum Strain YE2023, Isolated from a Pulp of Bioleach Reactor.</title>
        <authorList>
            <person name="Elkina Y.A."/>
            <person name="Bulaeva A.G."/>
            <person name="Beletsky A.V."/>
            <person name="Mardanov A.V."/>
        </authorList>
    </citation>
    <scope>NUCLEOTIDE SEQUENCE [LARGE SCALE GENOMIC DNA]</scope>
    <source>
        <strain evidence="2 3">YE2023</strain>
    </source>
</reference>
<evidence type="ECO:0000313" key="3">
    <source>
        <dbReference type="Proteomes" id="UP001560267"/>
    </source>
</evidence>
<evidence type="ECO:0000313" key="2">
    <source>
        <dbReference type="EMBL" id="MEX6431230.1"/>
    </source>
</evidence>
<dbReference type="InterPro" id="IPR043502">
    <property type="entry name" value="DNA/RNA_pol_sf"/>
</dbReference>
<gene>
    <name evidence="2" type="ORF">AB6A68_15645</name>
</gene>